<dbReference type="RefSeq" id="WP_422048138.1">
    <property type="nucleotide sequence ID" value="NZ_CACRUO010000015.1"/>
</dbReference>
<dbReference type="InterPro" id="IPR036086">
    <property type="entry name" value="ParB/Sulfiredoxin_sf"/>
</dbReference>
<dbReference type="EMBL" id="CACRUO010000015">
    <property type="protein sequence ID" value="VYT72847.1"/>
    <property type="molecule type" value="Genomic_DNA"/>
</dbReference>
<organism evidence="2">
    <name type="scientific">Staphylococcus simulans</name>
    <dbReference type="NCBI Taxonomy" id="1286"/>
    <lineage>
        <taxon>Bacteria</taxon>
        <taxon>Bacillati</taxon>
        <taxon>Bacillota</taxon>
        <taxon>Bacilli</taxon>
        <taxon>Bacillales</taxon>
        <taxon>Staphylococcaceae</taxon>
        <taxon>Staphylococcus</taxon>
    </lineage>
</organism>
<dbReference type="InterPro" id="IPR037953">
    <property type="entry name" value="SbnI-like_N"/>
</dbReference>
<proteinExistence type="predicted"/>
<dbReference type="SMART" id="SM00470">
    <property type="entry name" value="ParB"/>
    <property type="match status" value="1"/>
</dbReference>
<dbReference type="CDD" id="cd16388">
    <property type="entry name" value="SbnI_like_N"/>
    <property type="match status" value="1"/>
</dbReference>
<dbReference type="SUPFAM" id="SSF110849">
    <property type="entry name" value="ParB/Sulfiredoxin"/>
    <property type="match status" value="1"/>
</dbReference>
<evidence type="ECO:0000313" key="2">
    <source>
        <dbReference type="EMBL" id="VYT72847.1"/>
    </source>
</evidence>
<protein>
    <submittedName>
        <fullName evidence="2">ParB-like nuclease domain protein</fullName>
    </submittedName>
</protein>
<dbReference type="Pfam" id="PF02195">
    <property type="entry name" value="ParB_N"/>
    <property type="match status" value="1"/>
</dbReference>
<accession>A0A6N2Z3T2</accession>
<name>A0A6N2Z3T2_STASI</name>
<gene>
    <name evidence="2" type="ORF">SSLFYP27_00489</name>
</gene>
<feature type="domain" description="ParB-like N-terminal" evidence="1">
    <location>
        <begin position="1"/>
        <end position="91"/>
    </location>
</feature>
<dbReference type="InterPro" id="IPR016999">
    <property type="entry name" value="SbnI-like"/>
</dbReference>
<dbReference type="PIRSF" id="PIRSF032543">
    <property type="entry name" value="UCP032543_ParB-like"/>
    <property type="match status" value="1"/>
</dbReference>
<evidence type="ECO:0000259" key="1">
    <source>
        <dbReference type="SMART" id="SM00470"/>
    </source>
</evidence>
<dbReference type="InterPro" id="IPR003115">
    <property type="entry name" value="ParB_N"/>
</dbReference>
<dbReference type="AlphaFoldDB" id="A0A6N2Z3T2"/>
<reference evidence="2" key="1">
    <citation type="submission" date="2019-11" db="EMBL/GenBank/DDBJ databases">
        <authorList>
            <person name="Feng L."/>
        </authorList>
    </citation>
    <scope>NUCLEOTIDE SEQUENCE</scope>
    <source>
        <strain evidence="2">SsimulansLFYP27</strain>
    </source>
</reference>
<sequence length="242" mass="28424">MYIDFLAIEDLYLHELTENQRLKKLKYKVIREGKQRNPIIVTKYNSGYLILDGAHRYTALKEIGCQYVMCQIVEKDDYTIEMWNHQISHNDFLKINPKTEILSIDMDSIECIIKNQCLKVNINNYEEDSIILNMYKSLVSKINNCESFKRVLDREEAPYNKVFIKYPTLTIDIIKKIVSRGDTIPAGISRVNLKCGRVLSVNIPLEILNDTKKHNSARKSIEMNLRKYEDLILMYEGDEIYE</sequence>
<dbReference type="Gene3D" id="3.90.1530.10">
    <property type="entry name" value="Conserved hypothetical protein from pyrococcus furiosus pfu- 392566-001, ParB domain"/>
    <property type="match status" value="1"/>
</dbReference>